<evidence type="ECO:0000256" key="1">
    <source>
        <dbReference type="ARBA" id="ARBA00009129"/>
    </source>
</evidence>
<dbReference type="InterPro" id="IPR036629">
    <property type="entry name" value="YjbJ_sf"/>
</dbReference>
<comment type="caution">
    <text evidence="3">The sequence shown here is derived from an EMBL/GenBank/DDBJ whole genome shotgun (WGS) entry which is preliminary data.</text>
</comment>
<dbReference type="RefSeq" id="WP_114511485.1">
    <property type="nucleotide sequence ID" value="NZ_QPMK01000010.1"/>
</dbReference>
<gene>
    <name evidence="3" type="ORF">DU478_13435</name>
</gene>
<dbReference type="PIRSF" id="PIRSF039008">
    <property type="entry name" value="YjbJ"/>
    <property type="match status" value="1"/>
</dbReference>
<protein>
    <submittedName>
        <fullName evidence="3">CsbD family protein</fullName>
    </submittedName>
</protein>
<evidence type="ECO:0000313" key="3">
    <source>
        <dbReference type="EMBL" id="RDD65673.1"/>
    </source>
</evidence>
<keyword evidence="4" id="KW-1185">Reference proteome</keyword>
<dbReference type="SUPFAM" id="SSF69047">
    <property type="entry name" value="Hypothetical protein YjbJ"/>
    <property type="match status" value="1"/>
</dbReference>
<name>A0A369TK69_9RHOB</name>
<dbReference type="OrthoDB" id="9796058at2"/>
<dbReference type="Pfam" id="PF05532">
    <property type="entry name" value="CsbD"/>
    <property type="match status" value="1"/>
</dbReference>
<dbReference type="PANTHER" id="PTHR34977">
    <property type="entry name" value="UPF0337 PROTEIN YJBJ"/>
    <property type="match status" value="1"/>
</dbReference>
<dbReference type="Gene3D" id="1.10.1470.10">
    <property type="entry name" value="YjbJ"/>
    <property type="match status" value="1"/>
</dbReference>
<feature type="domain" description="CsbD-like" evidence="2">
    <location>
        <begin position="4"/>
        <end position="56"/>
    </location>
</feature>
<sequence length="66" mass="7752">MNRDQLEGQWKQIRGEAKRQWGKLTDDDINEIDGSHDRLVGKIQEKYGRTREEAEREVSHWGTAEA</sequence>
<evidence type="ECO:0000313" key="4">
    <source>
        <dbReference type="Proteomes" id="UP000253977"/>
    </source>
</evidence>
<organism evidence="3 4">
    <name type="scientific">Thalassococcus profundi</name>
    <dbReference type="NCBI Taxonomy" id="2282382"/>
    <lineage>
        <taxon>Bacteria</taxon>
        <taxon>Pseudomonadati</taxon>
        <taxon>Pseudomonadota</taxon>
        <taxon>Alphaproteobacteria</taxon>
        <taxon>Rhodobacterales</taxon>
        <taxon>Roseobacteraceae</taxon>
        <taxon>Thalassococcus</taxon>
    </lineage>
</organism>
<dbReference type="EMBL" id="QPMK01000010">
    <property type="protein sequence ID" value="RDD65673.1"/>
    <property type="molecule type" value="Genomic_DNA"/>
</dbReference>
<dbReference type="Proteomes" id="UP000253977">
    <property type="component" value="Unassembled WGS sequence"/>
</dbReference>
<dbReference type="AlphaFoldDB" id="A0A369TK69"/>
<comment type="similarity">
    <text evidence="1">Belongs to the UPF0337 (CsbD) family.</text>
</comment>
<dbReference type="InterPro" id="IPR008462">
    <property type="entry name" value="CsbD"/>
</dbReference>
<dbReference type="InterPro" id="IPR050423">
    <property type="entry name" value="UPF0337_stress_rsp"/>
</dbReference>
<reference evidence="3 4" key="1">
    <citation type="submission" date="2018-07" db="EMBL/GenBank/DDBJ databases">
        <title>Thalassococcus profundi sp. nov., a marine bacterium isolated from deep seawater of Okinawa Trough.</title>
        <authorList>
            <person name="Yu M."/>
        </authorList>
    </citation>
    <scope>NUCLEOTIDE SEQUENCE [LARGE SCALE GENOMIC DNA]</scope>
    <source>
        <strain evidence="3 4">WRAS1</strain>
    </source>
</reference>
<dbReference type="PANTHER" id="PTHR34977:SF1">
    <property type="entry name" value="UPF0337 PROTEIN YJBJ"/>
    <property type="match status" value="1"/>
</dbReference>
<evidence type="ECO:0000259" key="2">
    <source>
        <dbReference type="Pfam" id="PF05532"/>
    </source>
</evidence>
<accession>A0A369TK69</accession>
<proteinExistence type="inferred from homology"/>
<dbReference type="InterPro" id="IPR026042">
    <property type="entry name" value="YjbJ"/>
</dbReference>